<protein>
    <submittedName>
        <fullName evidence="1">Phage tail assembly chaperone</fullName>
    </submittedName>
</protein>
<gene>
    <name evidence="1" type="ORF">QGN17_12635</name>
</gene>
<dbReference type="Proteomes" id="UP001160625">
    <property type="component" value="Unassembled WGS sequence"/>
</dbReference>
<evidence type="ECO:0000313" key="1">
    <source>
        <dbReference type="EMBL" id="MDH7639578.1"/>
    </source>
</evidence>
<dbReference type="RefSeq" id="WP_281044842.1">
    <property type="nucleotide sequence ID" value="NZ_JARYGZ010000001.1"/>
</dbReference>
<dbReference type="Pfam" id="PF09550">
    <property type="entry name" value="Phage_TAC_6"/>
    <property type="match status" value="1"/>
</dbReference>
<dbReference type="EMBL" id="JARYGZ010000001">
    <property type="protein sequence ID" value="MDH7639578.1"/>
    <property type="molecule type" value="Genomic_DNA"/>
</dbReference>
<accession>A0ABT6N2R3</accession>
<keyword evidence="2" id="KW-1185">Reference proteome</keyword>
<sequence length="63" mass="6558">MERAVRLAGIAGALAGWRPDEFWRATPAELEAVLSALSGPQAQGDAPPDAVTIAALKEQFPDG</sequence>
<proteinExistence type="predicted"/>
<organism evidence="1 2">
    <name type="scientific">Sphingomonas oryzagri</name>
    <dbReference type="NCBI Taxonomy" id="3042314"/>
    <lineage>
        <taxon>Bacteria</taxon>
        <taxon>Pseudomonadati</taxon>
        <taxon>Pseudomonadota</taxon>
        <taxon>Alphaproteobacteria</taxon>
        <taxon>Sphingomonadales</taxon>
        <taxon>Sphingomonadaceae</taxon>
        <taxon>Sphingomonas</taxon>
    </lineage>
</organism>
<comment type="caution">
    <text evidence="1">The sequence shown here is derived from an EMBL/GenBank/DDBJ whole genome shotgun (WGS) entry which is preliminary data.</text>
</comment>
<dbReference type="InterPro" id="IPR019056">
    <property type="entry name" value="Phage_TAC_6"/>
</dbReference>
<name>A0ABT6N2R3_9SPHN</name>
<evidence type="ECO:0000313" key="2">
    <source>
        <dbReference type="Proteomes" id="UP001160625"/>
    </source>
</evidence>
<reference evidence="1" key="1">
    <citation type="submission" date="2023-04" db="EMBL/GenBank/DDBJ databases">
        <title>Sphingomonas sp. MAHUQ-71 isolated from rice field.</title>
        <authorList>
            <person name="Huq M.A."/>
        </authorList>
    </citation>
    <scope>NUCLEOTIDE SEQUENCE</scope>
    <source>
        <strain evidence="1">MAHUQ-71</strain>
    </source>
</reference>